<gene>
    <name evidence="2" type="ORF">FocTR4_00017174</name>
</gene>
<reference evidence="2 3" key="1">
    <citation type="submission" date="2019-07" db="EMBL/GenBank/DDBJ databases">
        <title>The First High-Quality Draft Genome Sequence of the Causal Agent of the Current Panama Disease Epidemic.</title>
        <authorList>
            <person name="Warmington R.J."/>
            <person name="Kay W."/>
            <person name="Jeffries A."/>
            <person name="Bebber D."/>
            <person name="Moore K."/>
            <person name="Studholme D.J."/>
        </authorList>
    </citation>
    <scope>NUCLEOTIDE SEQUENCE [LARGE SCALE GENOMIC DNA]</scope>
    <source>
        <strain evidence="2 3">TR4</strain>
    </source>
</reference>
<protein>
    <submittedName>
        <fullName evidence="2">Uncharacterized protein</fullName>
    </submittedName>
</protein>
<feature type="compositionally biased region" description="Basic and acidic residues" evidence="1">
    <location>
        <begin position="72"/>
        <end position="92"/>
    </location>
</feature>
<sequence length="92" mass="10769">MAGMEYMMEHLEDRKLSYHVDPDGLVGEDTNSQVKLARGRPDRNRQLPARFRDCETDSHPQRSRQQAPCWIEARDDAVMDRATDQDHREPMT</sequence>
<dbReference type="Proteomes" id="UP000321331">
    <property type="component" value="Unassembled WGS sequence"/>
</dbReference>
<feature type="compositionally biased region" description="Basic and acidic residues" evidence="1">
    <location>
        <begin position="39"/>
        <end position="60"/>
    </location>
</feature>
<dbReference type="AlphaFoldDB" id="A0A5C6SH00"/>
<evidence type="ECO:0000313" key="2">
    <source>
        <dbReference type="EMBL" id="TXB97825.1"/>
    </source>
</evidence>
<accession>A0A5C6SH00</accession>
<organism evidence="2 3">
    <name type="scientific">Fusarium oxysporum f. sp. cubense</name>
    <dbReference type="NCBI Taxonomy" id="61366"/>
    <lineage>
        <taxon>Eukaryota</taxon>
        <taxon>Fungi</taxon>
        <taxon>Dikarya</taxon>
        <taxon>Ascomycota</taxon>
        <taxon>Pezizomycotina</taxon>
        <taxon>Sordariomycetes</taxon>
        <taxon>Hypocreomycetidae</taxon>
        <taxon>Hypocreales</taxon>
        <taxon>Nectriaceae</taxon>
        <taxon>Fusarium</taxon>
        <taxon>Fusarium oxysporum species complex</taxon>
    </lineage>
</organism>
<feature type="region of interest" description="Disordered" evidence="1">
    <location>
        <begin position="20"/>
        <end position="92"/>
    </location>
</feature>
<comment type="caution">
    <text evidence="2">The sequence shown here is derived from an EMBL/GenBank/DDBJ whole genome shotgun (WGS) entry which is preliminary data.</text>
</comment>
<name>A0A5C6SH00_FUSOC</name>
<proteinExistence type="predicted"/>
<dbReference type="EMBL" id="VMNF01000013">
    <property type="protein sequence ID" value="TXB97825.1"/>
    <property type="molecule type" value="Genomic_DNA"/>
</dbReference>
<evidence type="ECO:0000256" key="1">
    <source>
        <dbReference type="SAM" id="MobiDB-lite"/>
    </source>
</evidence>
<evidence type="ECO:0000313" key="3">
    <source>
        <dbReference type="Proteomes" id="UP000321331"/>
    </source>
</evidence>